<sequence length="250" mass="29197">MITQGVIYIANGDKFINEAIASAKSLKQHNSNLSVTLFSNKKVGTEYFDKQILIENPGYRDKVYYLEKSPYERTLFLDTDTFVCDNIDELFFLLNHFDIALAHAPMRLAQDYKPILSHLNQQKITRAYPEFNTGVILYKNGAHFKAMMKHCQELYNSYSENGKLKLPDQIVFREAIYYSKLKLATLTPEYNCRSLFYTYVEGTVKILHDRRKNMYKWAKKVNKSKFPRIIIPGIGCITQKSIWFKLISKL</sequence>
<dbReference type="Gene3D" id="3.90.550.10">
    <property type="entry name" value="Spore Coat Polysaccharide Biosynthesis Protein SpsA, Chain A"/>
    <property type="match status" value="1"/>
</dbReference>
<dbReference type="STRING" id="1382798.PK35_05085"/>
<dbReference type="InterPro" id="IPR002495">
    <property type="entry name" value="Glyco_trans_8"/>
</dbReference>
<dbReference type="InterPro" id="IPR029044">
    <property type="entry name" value="Nucleotide-diphossugar_trans"/>
</dbReference>
<evidence type="ECO:0008006" key="3">
    <source>
        <dbReference type="Google" id="ProtNLM"/>
    </source>
</evidence>
<dbReference type="RefSeq" id="WP_044625595.1">
    <property type="nucleotide sequence ID" value="NZ_JTDV01000002.1"/>
</dbReference>
<dbReference type="SUPFAM" id="SSF53448">
    <property type="entry name" value="Nucleotide-diphospho-sugar transferases"/>
    <property type="match status" value="1"/>
</dbReference>
<reference evidence="1 2" key="1">
    <citation type="journal article" date="2015" name="Antonie Van Leeuwenhoek">
        <title>Tamlana nanhaiensis sp. nov., isolated from surface seawater collected from the South China Sea.</title>
        <authorList>
            <person name="Liu X."/>
            <person name="Lai Q."/>
            <person name="Du Y."/>
            <person name="Li G."/>
            <person name="Sun F."/>
            <person name="Shao Z."/>
        </authorList>
    </citation>
    <scope>NUCLEOTIDE SEQUENCE [LARGE SCALE GENOMIC DNA]</scope>
    <source>
        <strain evidence="1 2">FHC16</strain>
    </source>
</reference>
<accession>A0A0D7W4Q9</accession>
<organism evidence="1 2">
    <name type="scientific">Neotamlana nanhaiensis</name>
    <dbReference type="NCBI Taxonomy" id="1382798"/>
    <lineage>
        <taxon>Bacteria</taxon>
        <taxon>Pseudomonadati</taxon>
        <taxon>Bacteroidota</taxon>
        <taxon>Flavobacteriia</taxon>
        <taxon>Flavobacteriales</taxon>
        <taxon>Flavobacteriaceae</taxon>
        <taxon>Neotamlana</taxon>
    </lineage>
</organism>
<name>A0A0D7W4Q9_9FLAO</name>
<gene>
    <name evidence="1" type="ORF">PK35_05085</name>
</gene>
<dbReference type="OrthoDB" id="186344at2"/>
<comment type="caution">
    <text evidence="1">The sequence shown here is derived from an EMBL/GenBank/DDBJ whole genome shotgun (WGS) entry which is preliminary data.</text>
</comment>
<dbReference type="Proteomes" id="UP000032361">
    <property type="component" value="Unassembled WGS sequence"/>
</dbReference>
<evidence type="ECO:0000313" key="1">
    <source>
        <dbReference type="EMBL" id="KJD34106.1"/>
    </source>
</evidence>
<dbReference type="PATRIC" id="fig|1382798.3.peg.2192"/>
<evidence type="ECO:0000313" key="2">
    <source>
        <dbReference type="Proteomes" id="UP000032361"/>
    </source>
</evidence>
<dbReference type="Pfam" id="PF01501">
    <property type="entry name" value="Glyco_transf_8"/>
    <property type="match status" value="1"/>
</dbReference>
<keyword evidence="2" id="KW-1185">Reference proteome</keyword>
<dbReference type="GO" id="GO:0016757">
    <property type="term" value="F:glycosyltransferase activity"/>
    <property type="evidence" value="ECO:0007669"/>
    <property type="project" value="InterPro"/>
</dbReference>
<protein>
    <recommendedName>
        <fullName evidence="3">Nucleotide-diphospho-sugar transferase domain-containing protein</fullName>
    </recommendedName>
</protein>
<proteinExistence type="predicted"/>
<dbReference type="AlphaFoldDB" id="A0A0D7W4Q9"/>
<dbReference type="EMBL" id="JTDV01000002">
    <property type="protein sequence ID" value="KJD34106.1"/>
    <property type="molecule type" value="Genomic_DNA"/>
</dbReference>